<reference evidence="4" key="1">
    <citation type="submission" date="2018-02" db="EMBL/GenBank/DDBJ databases">
        <authorList>
            <person name="Hausmann B."/>
        </authorList>
    </citation>
    <scope>NUCLEOTIDE SEQUENCE [LARGE SCALE GENOMIC DNA]</scope>
    <source>
        <strain evidence="4">Peat soil MAG SbA1</strain>
    </source>
</reference>
<dbReference type="OrthoDB" id="9149376at2"/>
<evidence type="ECO:0000313" key="4">
    <source>
        <dbReference type="Proteomes" id="UP000238701"/>
    </source>
</evidence>
<name>A0A2U3KKG9_9BACT</name>
<dbReference type="SUPFAM" id="SSF56059">
    <property type="entry name" value="Glutathione synthetase ATP-binding domain-like"/>
    <property type="match status" value="1"/>
</dbReference>
<evidence type="ECO:0000256" key="1">
    <source>
        <dbReference type="PROSITE-ProRule" id="PRU00409"/>
    </source>
</evidence>
<gene>
    <name evidence="3" type="ORF">SBA1_30015</name>
</gene>
<evidence type="ECO:0000259" key="2">
    <source>
        <dbReference type="PROSITE" id="PS50975"/>
    </source>
</evidence>
<keyword evidence="1" id="KW-0547">Nucleotide-binding</keyword>
<organism evidence="3 4">
    <name type="scientific">Candidatus Sulfotelmatobacter kueseliae</name>
    <dbReference type="NCBI Taxonomy" id="2042962"/>
    <lineage>
        <taxon>Bacteria</taxon>
        <taxon>Pseudomonadati</taxon>
        <taxon>Acidobacteriota</taxon>
        <taxon>Terriglobia</taxon>
        <taxon>Terriglobales</taxon>
        <taxon>Candidatus Korobacteraceae</taxon>
        <taxon>Candidatus Sulfotelmatobacter</taxon>
    </lineage>
</organism>
<dbReference type="GO" id="GO:0046872">
    <property type="term" value="F:metal ion binding"/>
    <property type="evidence" value="ECO:0007669"/>
    <property type="project" value="InterPro"/>
</dbReference>
<dbReference type="EMBL" id="OMOD01000122">
    <property type="protein sequence ID" value="SPF40164.1"/>
    <property type="molecule type" value="Genomic_DNA"/>
</dbReference>
<evidence type="ECO:0000313" key="3">
    <source>
        <dbReference type="EMBL" id="SPF40164.1"/>
    </source>
</evidence>
<sequence length="411" mass="45238">MKPTVLVAATSHWFPTCRLAMALANTGCIVEAVCPPRHPLCRTNAVRRIHTYRGLAPLSSLASAIASAEPDLIIPGDDLCTRHLHQLHRKESRRGKRGAKTCELIERSFGAPESFPIVYERAAFMRLAEEENVRVPKSGVITNLDELRCWTTQVGLPVVLKADGTSGGDGVRIARTLEEAKRALRKLQAPPLLARALKRALVDRDRTLIWPSLLRQRSVVSAQTYVPGREATSTVACWKGTVLAALHFEVINKRYAVGPATVMRLVENAEISSAVEKMVRRLNLSGVHGFDFMLEAKTGNAYLIEINPRATQVGHLALGPGRDLPAALYAAISGIGVRPGPKVTEKDTIALFPQEWGRDPASAFLCSAYHDVPWDEPELIRACVRRRRKLSTSRTEANWDPALSPVRAPRV</sequence>
<dbReference type="InterPro" id="IPR005479">
    <property type="entry name" value="CPAse_ATP-bd"/>
</dbReference>
<dbReference type="PROSITE" id="PS50975">
    <property type="entry name" value="ATP_GRASP"/>
    <property type="match status" value="1"/>
</dbReference>
<dbReference type="Gene3D" id="3.30.1490.20">
    <property type="entry name" value="ATP-grasp fold, A domain"/>
    <property type="match status" value="1"/>
</dbReference>
<dbReference type="InterPro" id="IPR013815">
    <property type="entry name" value="ATP_grasp_subdomain_1"/>
</dbReference>
<dbReference type="Gene3D" id="3.30.470.20">
    <property type="entry name" value="ATP-grasp fold, B domain"/>
    <property type="match status" value="1"/>
</dbReference>
<dbReference type="Proteomes" id="UP000238701">
    <property type="component" value="Unassembled WGS sequence"/>
</dbReference>
<proteinExistence type="predicted"/>
<feature type="domain" description="ATP-grasp" evidence="2">
    <location>
        <begin position="125"/>
        <end position="333"/>
    </location>
</feature>
<accession>A0A2U3KKG9</accession>
<dbReference type="Pfam" id="PF02786">
    <property type="entry name" value="CPSase_L_D2"/>
    <property type="match status" value="1"/>
</dbReference>
<protein>
    <recommendedName>
        <fullName evidence="2">ATP-grasp domain-containing protein</fullName>
    </recommendedName>
</protein>
<dbReference type="InterPro" id="IPR011761">
    <property type="entry name" value="ATP-grasp"/>
</dbReference>
<keyword evidence="1" id="KW-0067">ATP-binding</keyword>
<dbReference type="SMART" id="SM01209">
    <property type="entry name" value="GARS_A"/>
    <property type="match status" value="1"/>
</dbReference>
<dbReference type="AlphaFoldDB" id="A0A2U3KKG9"/>
<dbReference type="GO" id="GO:0005524">
    <property type="term" value="F:ATP binding"/>
    <property type="evidence" value="ECO:0007669"/>
    <property type="project" value="UniProtKB-UniRule"/>
</dbReference>